<evidence type="ECO:0000313" key="9">
    <source>
        <dbReference type="Proteomes" id="UP000320585"/>
    </source>
</evidence>
<dbReference type="AlphaFoldDB" id="A0A8D4UVE4"/>
<keyword evidence="4 6" id="KW-0378">Hydrolase</keyword>
<evidence type="ECO:0000313" key="8">
    <source>
        <dbReference type="EMBL" id="BBK25723.1"/>
    </source>
</evidence>
<evidence type="ECO:0000256" key="5">
    <source>
        <dbReference type="ARBA" id="ARBA00023204"/>
    </source>
</evidence>
<dbReference type="CDD" id="cd00221">
    <property type="entry name" value="Vsr"/>
    <property type="match status" value="1"/>
</dbReference>
<keyword evidence="2 6" id="KW-0255">Endonuclease</keyword>
<dbReference type="GO" id="GO:0016787">
    <property type="term" value="F:hydrolase activity"/>
    <property type="evidence" value="ECO:0007669"/>
    <property type="project" value="UniProtKB-KW"/>
</dbReference>
<dbReference type="OrthoDB" id="9801520at2"/>
<dbReference type="REBASE" id="352346">
    <property type="entry name" value="V.DspBBH33ORF16590P"/>
</dbReference>
<name>A0A8D4UVE4_9FIRM</name>
<accession>A0A8D4UVE4</accession>
<protein>
    <recommendedName>
        <fullName evidence="6">Very short patch repair endonuclease</fullName>
        <ecNumber evidence="6">3.1.-.-</ecNumber>
    </recommendedName>
</protein>
<evidence type="ECO:0000256" key="2">
    <source>
        <dbReference type="ARBA" id="ARBA00022759"/>
    </source>
</evidence>
<evidence type="ECO:0000256" key="1">
    <source>
        <dbReference type="ARBA" id="ARBA00022722"/>
    </source>
</evidence>
<dbReference type="Pfam" id="PF03852">
    <property type="entry name" value="Vsr"/>
    <property type="match status" value="1"/>
</dbReference>
<comment type="similarity">
    <text evidence="6">Belongs to the vsr family.</text>
</comment>
<evidence type="ECO:0000256" key="4">
    <source>
        <dbReference type="ARBA" id="ARBA00022801"/>
    </source>
</evidence>
<dbReference type="InterPro" id="IPR011335">
    <property type="entry name" value="Restrct_endonuc-II-like"/>
</dbReference>
<gene>
    <name evidence="8" type="ORF">Dia5BBH33_16580</name>
</gene>
<dbReference type="Proteomes" id="UP000320585">
    <property type="component" value="Chromosome"/>
</dbReference>
<organism evidence="8 9">
    <name type="scientific">Dialister hominis</name>
    <dbReference type="NCBI Taxonomy" id="2582419"/>
    <lineage>
        <taxon>Bacteria</taxon>
        <taxon>Bacillati</taxon>
        <taxon>Bacillota</taxon>
        <taxon>Negativicutes</taxon>
        <taxon>Veillonellales</taxon>
        <taxon>Veillonellaceae</taxon>
        <taxon>Dialister</taxon>
    </lineage>
</organism>
<dbReference type="EC" id="3.1.-.-" evidence="6"/>
<evidence type="ECO:0000256" key="6">
    <source>
        <dbReference type="PIRNR" id="PIRNR018267"/>
    </source>
</evidence>
<reference evidence="9" key="1">
    <citation type="submission" date="2019-05" db="EMBL/GenBank/DDBJ databases">
        <title>Complete genome sequencing of Dialister sp. strain 5BBH33.</title>
        <authorList>
            <person name="Sakamoto M."/>
            <person name="Murakami T."/>
            <person name="Mori H."/>
        </authorList>
    </citation>
    <scope>NUCLEOTIDE SEQUENCE [LARGE SCALE GENOMIC DNA]</scope>
    <source>
        <strain evidence="9">5BBH33</strain>
    </source>
</reference>
<dbReference type="InterPro" id="IPR004603">
    <property type="entry name" value="DNA_mismatch_endonuc_vsr"/>
</dbReference>
<evidence type="ECO:0000256" key="3">
    <source>
        <dbReference type="ARBA" id="ARBA00022763"/>
    </source>
</evidence>
<dbReference type="Gene3D" id="3.40.960.10">
    <property type="entry name" value="VSR Endonuclease"/>
    <property type="match status" value="1"/>
</dbReference>
<dbReference type="EMBL" id="AP019697">
    <property type="protein sequence ID" value="BBK25723.1"/>
    <property type="molecule type" value="Genomic_DNA"/>
</dbReference>
<dbReference type="Pfam" id="PF04480">
    <property type="entry name" value="DUF559"/>
    <property type="match status" value="1"/>
</dbReference>
<keyword evidence="3 6" id="KW-0227">DNA damage</keyword>
<keyword evidence="1 6" id="KW-0540">Nuclease</keyword>
<dbReference type="GO" id="GO:0004519">
    <property type="term" value="F:endonuclease activity"/>
    <property type="evidence" value="ECO:0007669"/>
    <property type="project" value="UniProtKB-KW"/>
</dbReference>
<dbReference type="KEGG" id="dho:Dia5BBH33_16580"/>
<sequence length="143" mass="17012">MDVLTKEQRHKNMTHIRNRDTKAEILLRKALWHKGVRYRKNDRRLPGIPDIAITKSHIAIFVDGDFWHGRNLESLTNHIDTHKDFWKRKLTGNVERDKEVNDNLTEMGWLVLRFWETDIKKDLEGCVSEVMKYIPITNDSNHP</sequence>
<feature type="domain" description="DUF559" evidence="7">
    <location>
        <begin position="93"/>
        <end position="133"/>
    </location>
</feature>
<comment type="function">
    <text evidence="6">May nick specific sequences that contain T:G mispairs resulting from m5C-deamination.</text>
</comment>
<dbReference type="SUPFAM" id="SSF52980">
    <property type="entry name" value="Restriction endonuclease-like"/>
    <property type="match status" value="1"/>
</dbReference>
<dbReference type="GO" id="GO:0006298">
    <property type="term" value="P:mismatch repair"/>
    <property type="evidence" value="ECO:0007669"/>
    <property type="project" value="UniProtKB-UniRule"/>
</dbReference>
<keyword evidence="9" id="KW-1185">Reference proteome</keyword>
<proteinExistence type="inferred from homology"/>
<dbReference type="InterPro" id="IPR007569">
    <property type="entry name" value="DUF559"/>
</dbReference>
<dbReference type="NCBIfam" id="TIGR00632">
    <property type="entry name" value="vsr"/>
    <property type="match status" value="1"/>
</dbReference>
<evidence type="ECO:0000259" key="7">
    <source>
        <dbReference type="Pfam" id="PF04480"/>
    </source>
</evidence>
<keyword evidence="5 6" id="KW-0234">DNA repair</keyword>
<dbReference type="PIRSF" id="PIRSF018267">
    <property type="entry name" value="VSR_endonuc"/>
    <property type="match status" value="1"/>
</dbReference>